<evidence type="ECO:0000313" key="4">
    <source>
        <dbReference type="EMBL" id="SNV75642.1"/>
    </source>
</evidence>
<name>A0A239ZWP3_9FIRM</name>
<dbReference type="Proteomes" id="UP000214973">
    <property type="component" value="Chromosome 1"/>
</dbReference>
<dbReference type="GO" id="GO:0016020">
    <property type="term" value="C:membrane"/>
    <property type="evidence" value="ECO:0007669"/>
    <property type="project" value="InterPro"/>
</dbReference>
<dbReference type="EMBL" id="LT906470">
    <property type="protein sequence ID" value="SNV75642.1"/>
    <property type="molecule type" value="Genomic_DNA"/>
</dbReference>
<dbReference type="Gene3D" id="1.10.1760.20">
    <property type="match status" value="1"/>
</dbReference>
<keyword evidence="3" id="KW-0472">Membrane</keyword>
<feature type="transmembrane region" description="Helical" evidence="3">
    <location>
        <begin position="39"/>
        <end position="56"/>
    </location>
</feature>
<dbReference type="PANTHER" id="PTHR37815">
    <property type="entry name" value="UPF0397 PROTEIN BC_2624-RELATED"/>
    <property type="match status" value="1"/>
</dbReference>
<feature type="transmembrane region" description="Helical" evidence="3">
    <location>
        <begin position="107"/>
        <end position="130"/>
    </location>
</feature>
<reference evidence="4 5" key="1">
    <citation type="submission" date="2017-06" db="EMBL/GenBank/DDBJ databases">
        <authorList>
            <consortium name="Pathogen Informatics"/>
        </authorList>
    </citation>
    <scope>NUCLEOTIDE SEQUENCE [LARGE SCALE GENOMIC DNA]</scope>
    <source>
        <strain evidence="4 5">NCTC12018</strain>
    </source>
</reference>
<keyword evidence="5" id="KW-1185">Reference proteome</keyword>
<feature type="transmembrane region" description="Helical" evidence="3">
    <location>
        <begin position="62"/>
        <end position="87"/>
    </location>
</feature>
<protein>
    <submittedName>
        <fullName evidence="4">Thiamine ECF transporter S component HmpT</fullName>
    </submittedName>
</protein>
<evidence type="ECO:0000256" key="1">
    <source>
        <dbReference type="ARBA" id="ARBA00022692"/>
    </source>
</evidence>
<evidence type="ECO:0000256" key="2">
    <source>
        <dbReference type="ARBA" id="ARBA00022989"/>
    </source>
</evidence>
<gene>
    <name evidence="4" type="primary">hmpT</name>
    <name evidence="4" type="ORF">SAMEA44547418_01832</name>
</gene>
<feature type="transmembrane region" description="Helical" evidence="3">
    <location>
        <begin position="136"/>
        <end position="160"/>
    </location>
</feature>
<evidence type="ECO:0000256" key="3">
    <source>
        <dbReference type="SAM" id="Phobius"/>
    </source>
</evidence>
<dbReference type="RefSeq" id="WP_095066607.1">
    <property type="nucleotide sequence ID" value="NZ_LT906470.1"/>
</dbReference>
<dbReference type="PANTHER" id="PTHR37815:SF3">
    <property type="entry name" value="UPF0397 PROTEIN SPR0429"/>
    <property type="match status" value="1"/>
</dbReference>
<feature type="transmembrane region" description="Helical" evidence="3">
    <location>
        <begin position="6"/>
        <end position="27"/>
    </location>
</feature>
<dbReference type="Pfam" id="PF07155">
    <property type="entry name" value="ECF-ribofla_trS"/>
    <property type="match status" value="1"/>
</dbReference>
<keyword evidence="1 3" id="KW-0812">Transmembrane</keyword>
<sequence>MQHVPTRSATFTLVLTAVLIALATLLTMYTKIPVPGIRGYFNVGDVVIMISALLLGPKQGAYIGAIGPALADLFLGYTVFVPITFVVKGIEGYLVGTLYNKTSVTSALVATVVGGIVIVAGYFIAEYFVFDPGVAVASILTNTIQAVMSVIISMILYAILRKRLG</sequence>
<proteinExistence type="predicted"/>
<dbReference type="KEGG" id="vrm:44547418_01832"/>
<accession>A0A239ZWP3</accession>
<dbReference type="AlphaFoldDB" id="A0A239ZWP3"/>
<keyword evidence="2 3" id="KW-1133">Transmembrane helix</keyword>
<evidence type="ECO:0000313" key="5">
    <source>
        <dbReference type="Proteomes" id="UP000214973"/>
    </source>
</evidence>
<dbReference type="InterPro" id="IPR009825">
    <property type="entry name" value="ECF_substrate-spec-like"/>
</dbReference>
<organism evidence="4 5">
    <name type="scientific">Veillonella rodentium</name>
    <dbReference type="NCBI Taxonomy" id="248315"/>
    <lineage>
        <taxon>Bacteria</taxon>
        <taxon>Bacillati</taxon>
        <taxon>Bacillota</taxon>
        <taxon>Negativicutes</taxon>
        <taxon>Veillonellales</taxon>
        <taxon>Veillonellaceae</taxon>
        <taxon>Veillonella</taxon>
    </lineage>
</organism>